<evidence type="ECO:0000313" key="1">
    <source>
        <dbReference type="EMBL" id="HIF36864.1"/>
    </source>
</evidence>
<evidence type="ECO:0000313" key="2">
    <source>
        <dbReference type="Proteomes" id="UP000585802"/>
    </source>
</evidence>
<dbReference type="Pfam" id="PF12322">
    <property type="entry name" value="T4_baseplate"/>
    <property type="match status" value="1"/>
</dbReference>
<gene>
    <name evidence="1" type="ORF">EYQ70_00335</name>
</gene>
<dbReference type="Proteomes" id="UP000585802">
    <property type="component" value="Unassembled WGS sequence"/>
</dbReference>
<protein>
    <submittedName>
        <fullName evidence="1">Baseplate protein</fullName>
    </submittedName>
</protein>
<name>A0A7J4GSV2_9ARCH</name>
<dbReference type="AlphaFoldDB" id="A0A7J4GSV2"/>
<comment type="caution">
    <text evidence="1">The sequence shown here is derived from an EMBL/GenBank/DDBJ whole genome shotgun (WGS) entry which is preliminary data.</text>
</comment>
<reference evidence="2" key="1">
    <citation type="journal article" date="2019" name="bioRxiv">
        <title>Genome diversification in globally distributed novel marine Proteobacteria is linked to environmental adaptation.</title>
        <authorList>
            <person name="Zhou Z."/>
            <person name="Tran P.Q."/>
            <person name="Kieft K."/>
            <person name="Anantharaman K."/>
        </authorList>
    </citation>
    <scope>NUCLEOTIDE SEQUENCE [LARGE SCALE GENOMIC DNA]</scope>
</reference>
<sequence>MALPKLNIVKHNLILPSTGKKYIFRPFLVKEEKILMMAMESGEATDMIHALRDIITSCVEGDIKVNDLPMFDIEYIFLQLRSRSIGEKTPITYSLENDNCEKVKGANCSYLVEINLDEVQVEKNKDHKDIIDLTKEIKIKMRYPKIEASAEIIGLDGEKLIDKTFSMIGDCMEYIMEREEMHQTSDYSQKEVDDFLNSLSSPQFREIQKFFDTMPKLRKEVTAKCSECGKENKRVLEGLGDFFV</sequence>
<organism evidence="1 2">
    <name type="scientific">Marine Group III euryarchaeote</name>
    <dbReference type="NCBI Taxonomy" id="2173149"/>
    <lineage>
        <taxon>Archaea</taxon>
        <taxon>Methanobacteriati</taxon>
        <taxon>Thermoplasmatota</taxon>
        <taxon>Thermoplasmata</taxon>
        <taxon>Candidatus Thermoprofundales</taxon>
    </lineage>
</organism>
<dbReference type="InterPro" id="IPR024364">
    <property type="entry name" value="Baseplate_phage_T4-like"/>
</dbReference>
<proteinExistence type="predicted"/>
<accession>A0A7J4GSV2</accession>
<dbReference type="EMBL" id="DUCX01000009">
    <property type="protein sequence ID" value="HIF36864.1"/>
    <property type="molecule type" value="Genomic_DNA"/>
</dbReference>